<proteinExistence type="predicted"/>
<feature type="region of interest" description="Disordered" evidence="1">
    <location>
        <begin position="796"/>
        <end position="850"/>
    </location>
</feature>
<sequence>MTSSNRRLGALSLVLSRPFTSTSVFQRAVNKILPPLSLRQKKWMLSIGLAKPKEARTSEGLSASRPHLDSLLKPPSTSDALESPDAPSSSSCRRPSPCRTTHRPLIAPAPEREEWFSDPYLLSERVRKYASRKATRHKAWELLIKHTGAATTPVFNTYISTVATVRDEKDCWKDAWKAYHVMVQRKKEPNVQTHIMLFNSLASAALDPATNSDFRKSRLVQAMDHLDRLSKTADKSNQNIDTSVLSAALKVCVACHAEGGWQAGLELYRRMLGKDLPADIAAGQETYKKKRLVTSEMVESPDVITYTMMFRLCQKRGGEEGLAQAKAVWIDLLAALKASHANASSVVPHHTQMMDQQVDEVQDESNEAKPLELDAIVLTSYLSCYLRCRNLEDIESTLKLAATYFDLPLPPFTNQAQCSEAGPSEEGAIANTENVSVVEHQRFPLVNASLHVILRLMQRLRRPEFALKYVEIARNRDKVEIDDAVYDACTGFLLRQHQVDEAWKVVSSLHTTETLGKPNVTSVIVLNMKISICSAAIVPHTTNTENLVWVSRLRQTLLDQPLDDFKKLTIKDSVRLLTTVIHTHGVRTPDGNHNDVMARAVAIIQACFGQWVLKTRRVFEKIDRHGDRLLDFEKRDRLELLQCCLLCLDPKMRDLFIVNCELDANEFEERVVEQQDQSQCGTEEDKPRLDMIEQVRSVLSSYADYSGYDDAEKKEPIDEPVEDDRLSRRQKFNGDDRNMHRPNSSFSDYRSSRGGKVKGVTAGSSDSGNRRPDAVAAAITANSQITDKMSFLFKKKPKPQAPTLNGYNNTSHYPLPGQPYQQAQAAYPPPPPPASATPHPSTDGRGPLPDGWVADWSLQYQRWFFHNIKTNQSSWDDPRGLPTMAAPTSQPAPYPTQPQPPQQPPPYSAHQPQPYSPQGHYPGQQQPQGYYPGQQQPSQGYSTGQQQPLHGYSPSQQQPPQGYSPGQPQQPQGYPPGQPPPPQGYYPGQQQPQHGNYPGQQQPQQGYYPGQQQSQQGYYPGQQQPQVMPAQRPNGGGMGGALGGAALGGAGGLLTGMLLSHALSGSHHSYGTPHRDAPPPEAAATPSDANGGTGDFIQQPAGPGPDFVQEPTGPTAFFGGSTAGDGFDSGDITSGDFDGGDFDGGDFGGGDY</sequence>
<evidence type="ECO:0000313" key="4">
    <source>
        <dbReference type="Proteomes" id="UP000317494"/>
    </source>
</evidence>
<feature type="region of interest" description="Disordered" evidence="1">
    <location>
        <begin position="871"/>
        <end position="1036"/>
    </location>
</feature>
<comment type="caution">
    <text evidence="3">The sequence shown here is derived from an EMBL/GenBank/DDBJ whole genome shotgun (WGS) entry which is preliminary data.</text>
</comment>
<feature type="domain" description="WW" evidence="2">
    <location>
        <begin position="846"/>
        <end position="880"/>
    </location>
</feature>
<keyword evidence="4" id="KW-1185">Reference proteome</keyword>
<feature type="compositionally biased region" description="Polar residues" evidence="1">
    <location>
        <begin position="802"/>
        <end position="812"/>
    </location>
</feature>
<feature type="compositionally biased region" description="Low complexity" evidence="1">
    <location>
        <begin position="813"/>
        <end position="826"/>
    </location>
</feature>
<dbReference type="Pfam" id="PF00397">
    <property type="entry name" value="WW"/>
    <property type="match status" value="1"/>
</dbReference>
<reference evidence="3 4" key="1">
    <citation type="journal article" date="2019" name="Sci. Rep.">
        <title>Comparative genomics of chytrid fungi reveal insights into the obligate biotrophic and pathogenic lifestyle of Synchytrium endobioticum.</title>
        <authorList>
            <person name="van de Vossenberg B.T.L.H."/>
            <person name="Warris S."/>
            <person name="Nguyen H.D.T."/>
            <person name="van Gent-Pelzer M.P.E."/>
            <person name="Joly D.L."/>
            <person name="van de Geest H.C."/>
            <person name="Bonants P.J.M."/>
            <person name="Smith D.S."/>
            <person name="Levesque C.A."/>
            <person name="van der Lee T.A.J."/>
        </authorList>
    </citation>
    <scope>NUCLEOTIDE SEQUENCE [LARGE SCALE GENOMIC DNA]</scope>
    <source>
        <strain evidence="3 4">MB42</strain>
    </source>
</reference>
<dbReference type="PROSITE" id="PS01159">
    <property type="entry name" value="WW_DOMAIN_1"/>
    <property type="match status" value="1"/>
</dbReference>
<dbReference type="VEuPathDB" id="FungiDB:SeMB42_g06526"/>
<dbReference type="Proteomes" id="UP000317494">
    <property type="component" value="Unassembled WGS sequence"/>
</dbReference>
<dbReference type="InterPro" id="IPR036020">
    <property type="entry name" value="WW_dom_sf"/>
</dbReference>
<dbReference type="EMBL" id="QEAN01000373">
    <property type="protein sequence ID" value="TPX38991.1"/>
    <property type="molecule type" value="Genomic_DNA"/>
</dbReference>
<feature type="compositionally biased region" description="Low complexity" evidence="1">
    <location>
        <begin position="1124"/>
        <end position="1136"/>
    </location>
</feature>
<dbReference type="Gene3D" id="2.20.70.10">
    <property type="match status" value="1"/>
</dbReference>
<accession>A0A507CHJ1</accession>
<dbReference type="Gene3D" id="1.25.40.10">
    <property type="entry name" value="Tetratricopeptide repeat domain"/>
    <property type="match status" value="1"/>
</dbReference>
<feature type="compositionally biased region" description="Basic and acidic residues" evidence="1">
    <location>
        <begin position="710"/>
        <end position="739"/>
    </location>
</feature>
<protein>
    <recommendedName>
        <fullName evidence="2">WW domain-containing protein</fullName>
    </recommendedName>
</protein>
<feature type="region of interest" description="Disordered" evidence="1">
    <location>
        <begin position="1065"/>
        <end position="1152"/>
    </location>
</feature>
<feature type="compositionally biased region" description="Low complexity" evidence="1">
    <location>
        <begin position="87"/>
        <end position="99"/>
    </location>
</feature>
<dbReference type="InterPro" id="IPR011990">
    <property type="entry name" value="TPR-like_helical_dom_sf"/>
</dbReference>
<evidence type="ECO:0000259" key="2">
    <source>
        <dbReference type="PROSITE" id="PS50020"/>
    </source>
</evidence>
<feature type="region of interest" description="Disordered" evidence="1">
    <location>
        <begin position="54"/>
        <end position="104"/>
    </location>
</feature>
<evidence type="ECO:0000313" key="3">
    <source>
        <dbReference type="EMBL" id="TPX38991.1"/>
    </source>
</evidence>
<dbReference type="SMART" id="SM00456">
    <property type="entry name" value="WW"/>
    <property type="match status" value="1"/>
</dbReference>
<dbReference type="SUPFAM" id="SSF51045">
    <property type="entry name" value="WW domain"/>
    <property type="match status" value="1"/>
</dbReference>
<dbReference type="CDD" id="cd00201">
    <property type="entry name" value="WW"/>
    <property type="match status" value="1"/>
</dbReference>
<feature type="compositionally biased region" description="Low complexity" evidence="1">
    <location>
        <begin position="985"/>
        <end position="1026"/>
    </location>
</feature>
<dbReference type="AlphaFoldDB" id="A0A507CHJ1"/>
<dbReference type="STRING" id="286115.A0A507CHJ1"/>
<feature type="region of interest" description="Disordered" evidence="1">
    <location>
        <begin position="709"/>
        <end position="772"/>
    </location>
</feature>
<feature type="compositionally biased region" description="Pro residues" evidence="1">
    <location>
        <begin position="973"/>
        <end position="984"/>
    </location>
</feature>
<feature type="compositionally biased region" description="Pro residues" evidence="1">
    <location>
        <begin position="890"/>
        <end position="907"/>
    </location>
</feature>
<gene>
    <name evidence="3" type="ORF">SeMB42_g06526</name>
</gene>
<feature type="compositionally biased region" description="Low complexity" evidence="1">
    <location>
        <begin position="908"/>
        <end position="972"/>
    </location>
</feature>
<organism evidence="3 4">
    <name type="scientific">Synchytrium endobioticum</name>
    <dbReference type="NCBI Taxonomy" id="286115"/>
    <lineage>
        <taxon>Eukaryota</taxon>
        <taxon>Fungi</taxon>
        <taxon>Fungi incertae sedis</taxon>
        <taxon>Chytridiomycota</taxon>
        <taxon>Chytridiomycota incertae sedis</taxon>
        <taxon>Chytridiomycetes</taxon>
        <taxon>Synchytriales</taxon>
        <taxon>Synchytriaceae</taxon>
        <taxon>Synchytrium</taxon>
    </lineage>
</organism>
<dbReference type="InterPro" id="IPR001202">
    <property type="entry name" value="WW_dom"/>
</dbReference>
<dbReference type="PROSITE" id="PS50020">
    <property type="entry name" value="WW_DOMAIN_2"/>
    <property type="match status" value="1"/>
</dbReference>
<evidence type="ECO:0000256" key="1">
    <source>
        <dbReference type="SAM" id="MobiDB-lite"/>
    </source>
</evidence>
<name>A0A507CHJ1_9FUNG</name>